<organism evidence="1 2">
    <name type="scientific">Senna tora</name>
    <dbReference type="NCBI Taxonomy" id="362788"/>
    <lineage>
        <taxon>Eukaryota</taxon>
        <taxon>Viridiplantae</taxon>
        <taxon>Streptophyta</taxon>
        <taxon>Embryophyta</taxon>
        <taxon>Tracheophyta</taxon>
        <taxon>Spermatophyta</taxon>
        <taxon>Magnoliopsida</taxon>
        <taxon>eudicotyledons</taxon>
        <taxon>Gunneridae</taxon>
        <taxon>Pentapetalae</taxon>
        <taxon>rosids</taxon>
        <taxon>fabids</taxon>
        <taxon>Fabales</taxon>
        <taxon>Fabaceae</taxon>
        <taxon>Caesalpinioideae</taxon>
        <taxon>Cassia clade</taxon>
        <taxon>Senna</taxon>
    </lineage>
</organism>
<sequence length="76" mass="8371">MVYKETISNRAIEDSTSGQLTTSVHHGELTSFSRPLATILCHSDWPNALVLLATTSDTIFLSHSPPASLWRATKIF</sequence>
<evidence type="ECO:0000313" key="2">
    <source>
        <dbReference type="Proteomes" id="UP000634136"/>
    </source>
</evidence>
<name>A0A834XHB5_9FABA</name>
<dbReference type="Proteomes" id="UP000634136">
    <property type="component" value="Unassembled WGS sequence"/>
</dbReference>
<reference evidence="1" key="1">
    <citation type="submission" date="2020-09" db="EMBL/GenBank/DDBJ databases">
        <title>Genome-Enabled Discovery of Anthraquinone Biosynthesis in Senna tora.</title>
        <authorList>
            <person name="Kang S.-H."/>
            <person name="Pandey R.P."/>
            <person name="Lee C.-M."/>
            <person name="Sim J.-S."/>
            <person name="Jeong J.-T."/>
            <person name="Choi B.-S."/>
            <person name="Jung M."/>
            <person name="Ginzburg D."/>
            <person name="Zhao K."/>
            <person name="Won S.Y."/>
            <person name="Oh T.-J."/>
            <person name="Yu Y."/>
            <person name="Kim N.-H."/>
            <person name="Lee O.R."/>
            <person name="Lee T.-H."/>
            <person name="Bashyal P."/>
            <person name="Kim T.-S."/>
            <person name="Lee W.-H."/>
            <person name="Kawkins C."/>
            <person name="Kim C.-K."/>
            <person name="Kim J.S."/>
            <person name="Ahn B.O."/>
            <person name="Rhee S.Y."/>
            <person name="Sohng J.K."/>
        </authorList>
    </citation>
    <scope>NUCLEOTIDE SEQUENCE</scope>
    <source>
        <tissue evidence="1">Leaf</tissue>
    </source>
</reference>
<accession>A0A834XHB5</accession>
<dbReference type="EMBL" id="JAAIUW010000001">
    <property type="protein sequence ID" value="KAF7844415.1"/>
    <property type="molecule type" value="Genomic_DNA"/>
</dbReference>
<comment type="caution">
    <text evidence="1">The sequence shown here is derived from an EMBL/GenBank/DDBJ whole genome shotgun (WGS) entry which is preliminary data.</text>
</comment>
<evidence type="ECO:0000313" key="1">
    <source>
        <dbReference type="EMBL" id="KAF7844415.1"/>
    </source>
</evidence>
<protein>
    <submittedName>
        <fullName evidence="1">Uncharacterized protein</fullName>
    </submittedName>
</protein>
<proteinExistence type="predicted"/>
<dbReference type="AlphaFoldDB" id="A0A834XHB5"/>
<keyword evidence="2" id="KW-1185">Reference proteome</keyword>
<gene>
    <name evidence="1" type="ORF">G2W53_001320</name>
</gene>